<evidence type="ECO:0000313" key="3">
    <source>
        <dbReference type="Proteomes" id="UP000305546"/>
    </source>
</evidence>
<dbReference type="Gene3D" id="2.60.120.10">
    <property type="entry name" value="Jelly Rolls"/>
    <property type="match status" value="1"/>
</dbReference>
<dbReference type="InterPro" id="IPR014710">
    <property type="entry name" value="RmlC-like_jellyroll"/>
</dbReference>
<gene>
    <name evidence="2" type="ORF">FG385_28260</name>
</gene>
<dbReference type="Pfam" id="PF07883">
    <property type="entry name" value="Cupin_2"/>
    <property type="match status" value="1"/>
</dbReference>
<feature type="domain" description="Cupin type-2" evidence="1">
    <location>
        <begin position="39"/>
        <end position="102"/>
    </location>
</feature>
<dbReference type="RefSeq" id="WP_139099843.1">
    <property type="nucleotide sequence ID" value="NZ_VDFW01000034.1"/>
</dbReference>
<proteinExistence type="predicted"/>
<dbReference type="Proteomes" id="UP000305546">
    <property type="component" value="Unassembled WGS sequence"/>
</dbReference>
<dbReference type="InterPro" id="IPR011051">
    <property type="entry name" value="RmlC_Cupin_sf"/>
</dbReference>
<dbReference type="EMBL" id="VDFW01000034">
    <property type="protein sequence ID" value="TNC21418.1"/>
    <property type="molecule type" value="Genomic_DNA"/>
</dbReference>
<keyword evidence="3" id="KW-1185">Reference proteome</keyword>
<dbReference type="InterPro" id="IPR013096">
    <property type="entry name" value="Cupin_2"/>
</dbReference>
<dbReference type="SUPFAM" id="SSF51182">
    <property type="entry name" value="RmlC-like cupins"/>
    <property type="match status" value="1"/>
</dbReference>
<reference evidence="2 3" key="1">
    <citation type="submission" date="2019-06" db="EMBL/GenBank/DDBJ databases">
        <title>Amycolatopsis alkalitolerans sp. nov., isolated from Gastrodia elata Blume.</title>
        <authorList>
            <person name="Narsing Rao M.P."/>
            <person name="Li W.J."/>
        </authorList>
    </citation>
    <scope>NUCLEOTIDE SEQUENCE [LARGE SCALE GENOMIC DNA]</scope>
    <source>
        <strain evidence="2 3">SYSUP0005</strain>
    </source>
</reference>
<evidence type="ECO:0000259" key="1">
    <source>
        <dbReference type="Pfam" id="PF07883"/>
    </source>
</evidence>
<accession>A0A5C4LUN4</accession>
<protein>
    <submittedName>
        <fullName evidence="2">Cupin domain-containing protein</fullName>
    </submittedName>
</protein>
<dbReference type="OrthoDB" id="5145129at2"/>
<organism evidence="2 3">
    <name type="scientific">Amycolatopsis alkalitolerans</name>
    <dbReference type="NCBI Taxonomy" id="2547244"/>
    <lineage>
        <taxon>Bacteria</taxon>
        <taxon>Bacillati</taxon>
        <taxon>Actinomycetota</taxon>
        <taxon>Actinomycetes</taxon>
        <taxon>Pseudonocardiales</taxon>
        <taxon>Pseudonocardiaceae</taxon>
        <taxon>Amycolatopsis</taxon>
    </lineage>
</organism>
<sequence length="123" mass="12917">MPVVSLADAPTFQNHGFTFRPLAVPSRGSTELAVWALEAAPGAASERHTVSREEVLVVQEGRISAEIGDGKHELVPGDALIVPPDTPVRLANDGTGTARLTVATSKGMVGVIDGRTIEPPWAR</sequence>
<evidence type="ECO:0000313" key="2">
    <source>
        <dbReference type="EMBL" id="TNC21418.1"/>
    </source>
</evidence>
<dbReference type="AlphaFoldDB" id="A0A5C4LUN4"/>
<name>A0A5C4LUN4_9PSEU</name>
<comment type="caution">
    <text evidence="2">The sequence shown here is derived from an EMBL/GenBank/DDBJ whole genome shotgun (WGS) entry which is preliminary data.</text>
</comment>
<dbReference type="CDD" id="cd02209">
    <property type="entry name" value="cupin_XRE_C"/>
    <property type="match status" value="1"/>
</dbReference>